<dbReference type="RefSeq" id="WP_004594886.1">
    <property type="nucleotide sequence ID" value="NZ_AOLY01000043.1"/>
</dbReference>
<dbReference type="STRING" id="1227453.C444_20326"/>
<keyword evidence="3" id="KW-1185">Reference proteome</keyword>
<dbReference type="PATRIC" id="fig|1227453.3.peg.3998"/>
<accession>M0L172</accession>
<feature type="transmembrane region" description="Helical" evidence="1">
    <location>
        <begin position="73"/>
        <end position="93"/>
    </location>
</feature>
<dbReference type="eggNOG" id="arCOG03912">
    <property type="taxonomic scope" value="Archaea"/>
</dbReference>
<dbReference type="AlphaFoldDB" id="M0L172"/>
<evidence type="ECO:0008006" key="4">
    <source>
        <dbReference type="Google" id="ProtNLM"/>
    </source>
</evidence>
<evidence type="ECO:0000256" key="1">
    <source>
        <dbReference type="SAM" id="Phobius"/>
    </source>
</evidence>
<organism evidence="2 3">
    <name type="scientific">Haloarcula japonica (strain ATCC 49778 / DSM 6131 / JCM 7785 / NBRC 101032 / NCIMB 13157 / TR-1)</name>
    <dbReference type="NCBI Taxonomy" id="1227453"/>
    <lineage>
        <taxon>Archaea</taxon>
        <taxon>Methanobacteriati</taxon>
        <taxon>Methanobacteriota</taxon>
        <taxon>Stenosarchaea group</taxon>
        <taxon>Halobacteria</taxon>
        <taxon>Halobacteriales</taxon>
        <taxon>Haloarculaceae</taxon>
        <taxon>Haloarcula</taxon>
    </lineage>
</organism>
<protein>
    <recommendedName>
        <fullName evidence="4">SHOCT domain-containing protein</fullName>
    </recommendedName>
</protein>
<dbReference type="Proteomes" id="UP000011524">
    <property type="component" value="Unassembled WGS sequence"/>
</dbReference>
<name>M0L172_HALJT</name>
<dbReference type="EMBL" id="AOLY01000043">
    <property type="protein sequence ID" value="EMA27296.1"/>
    <property type="molecule type" value="Genomic_DNA"/>
</dbReference>
<keyword evidence="1" id="KW-1133">Transmembrane helix</keyword>
<reference evidence="2 3" key="1">
    <citation type="journal article" date="2014" name="PLoS Genet.">
        <title>Phylogenetically driven sequencing of extremely halophilic archaea reveals strategies for static and dynamic osmo-response.</title>
        <authorList>
            <person name="Becker E.A."/>
            <person name="Seitzer P.M."/>
            <person name="Tritt A."/>
            <person name="Larsen D."/>
            <person name="Krusor M."/>
            <person name="Yao A.I."/>
            <person name="Wu D."/>
            <person name="Madern D."/>
            <person name="Eisen J.A."/>
            <person name="Darling A.E."/>
            <person name="Facciotti M.T."/>
        </authorList>
    </citation>
    <scope>NUCLEOTIDE SEQUENCE [LARGE SCALE GENOMIC DNA]</scope>
    <source>
        <strain evidence="3">ATCC 49778 / DSM 6131 / JCM 7785 / NBRC 101032 / NCIMB 13157 / TR-1</strain>
    </source>
</reference>
<evidence type="ECO:0000313" key="3">
    <source>
        <dbReference type="Proteomes" id="UP000011524"/>
    </source>
</evidence>
<comment type="caution">
    <text evidence="2">The sequence shown here is derived from an EMBL/GenBank/DDBJ whole genome shotgun (WGS) entry which is preliminary data.</text>
</comment>
<evidence type="ECO:0000313" key="2">
    <source>
        <dbReference type="EMBL" id="EMA27296.1"/>
    </source>
</evidence>
<proteinExistence type="predicted"/>
<keyword evidence="1" id="KW-0472">Membrane</keyword>
<sequence length="135" mass="14535">MAATDPLEALHLLFLVAVCVLNSREPANVIMLWGPYLQTEVSQMLSPTTALLQHGPMGPHGGATGMGMAPGGWRLLLVVFVIAVVAVSALLYVQLQGDATAEPESLETLKQQYASGEIDETELETRADRLLQYES</sequence>
<keyword evidence="1" id="KW-0812">Transmembrane</keyword>
<gene>
    <name evidence="2" type="ORF">C444_20326</name>
</gene>